<name>A0A1L8V2J9_ENTMU</name>
<dbReference type="Proteomes" id="UP000195024">
    <property type="component" value="Unassembled WGS sequence"/>
</dbReference>
<comment type="caution">
    <text evidence="2">The sequence shown here is derived from an EMBL/GenBank/DDBJ whole genome shotgun (WGS) entry which is preliminary data.</text>
</comment>
<evidence type="ECO:0000313" key="4">
    <source>
        <dbReference type="Proteomes" id="UP000321175"/>
    </source>
</evidence>
<reference evidence="1 4" key="2">
    <citation type="submission" date="2019-07" db="EMBL/GenBank/DDBJ databases">
        <title>Whole genome shotgun sequence of Enterococcus mundtii NBRC 100490.</title>
        <authorList>
            <person name="Hosoyama A."/>
            <person name="Uohara A."/>
            <person name="Ohji S."/>
            <person name="Ichikawa N."/>
        </authorList>
    </citation>
    <scope>NUCLEOTIDE SEQUENCE [LARGE SCALE GENOMIC DNA]</scope>
    <source>
        <strain evidence="1 4">NBRC 100490</strain>
    </source>
</reference>
<gene>
    <name evidence="2" type="ORF">A5802_001314</name>
    <name evidence="1" type="ORF">EMU01_10580</name>
</gene>
<reference evidence="2 3" key="1">
    <citation type="submission" date="2017-05" db="EMBL/GenBank/DDBJ databases">
        <title>The Genome Sequence of Enterococcus mundtii 6B1_DIV0119.</title>
        <authorList>
            <consortium name="The Broad Institute Genomics Platform"/>
            <consortium name="The Broad Institute Genomic Center for Infectious Diseases"/>
            <person name="Earl A."/>
            <person name="Manson A."/>
            <person name="Schwartman J."/>
            <person name="Gilmore M."/>
            <person name="Abouelleil A."/>
            <person name="Cao P."/>
            <person name="Chapman S."/>
            <person name="Cusick C."/>
            <person name="Shea T."/>
            <person name="Young S."/>
            <person name="Neafsey D."/>
            <person name="Nusbaum C."/>
            <person name="Birren B."/>
        </authorList>
    </citation>
    <scope>NUCLEOTIDE SEQUENCE [LARGE SCALE GENOMIC DNA]</scope>
    <source>
        <strain evidence="2 3">6B1_DIV0119</strain>
    </source>
</reference>
<sequence length="85" mass="9797">MKLNKTIAYEKLGNTIYLSSDEGIFLLENEVATYIFDLLTKEQTLKEIKINVKEKFSQANELTKEGTDLFIENFLTDLSKRSIVC</sequence>
<dbReference type="GeneID" id="60999579"/>
<dbReference type="AlphaFoldDB" id="A0A1L8V2J9"/>
<evidence type="ECO:0000313" key="1">
    <source>
        <dbReference type="EMBL" id="GEL79914.1"/>
    </source>
</evidence>
<evidence type="ECO:0008006" key="5">
    <source>
        <dbReference type="Google" id="ProtNLM"/>
    </source>
</evidence>
<keyword evidence="4" id="KW-1185">Reference proteome</keyword>
<evidence type="ECO:0000313" key="2">
    <source>
        <dbReference type="EMBL" id="OTP27579.1"/>
    </source>
</evidence>
<dbReference type="EMBL" id="NGMS01000001">
    <property type="protein sequence ID" value="OTP27579.1"/>
    <property type="molecule type" value="Genomic_DNA"/>
</dbReference>
<dbReference type="EMBL" id="BJWA01000005">
    <property type="protein sequence ID" value="GEL79914.1"/>
    <property type="molecule type" value="Genomic_DNA"/>
</dbReference>
<dbReference type="Proteomes" id="UP000321175">
    <property type="component" value="Unassembled WGS sequence"/>
</dbReference>
<protein>
    <recommendedName>
        <fullName evidence="5">PqqD family protein</fullName>
    </recommendedName>
</protein>
<dbReference type="RefSeq" id="WP_071866235.1">
    <property type="nucleotide sequence ID" value="NZ_BJWA01000005.1"/>
</dbReference>
<evidence type="ECO:0000313" key="3">
    <source>
        <dbReference type="Proteomes" id="UP000195024"/>
    </source>
</evidence>
<proteinExistence type="predicted"/>
<organism evidence="2 3">
    <name type="scientific">Enterococcus mundtii</name>
    <dbReference type="NCBI Taxonomy" id="53346"/>
    <lineage>
        <taxon>Bacteria</taxon>
        <taxon>Bacillati</taxon>
        <taxon>Bacillota</taxon>
        <taxon>Bacilli</taxon>
        <taxon>Lactobacillales</taxon>
        <taxon>Enterococcaceae</taxon>
        <taxon>Enterococcus</taxon>
    </lineage>
</organism>
<accession>A0A1L8V2J9</accession>